<reference evidence="9" key="1">
    <citation type="journal article" date="2013" name="Nature">
        <title>Pan genome of the phytoplankton Emiliania underpins its global distribution.</title>
        <authorList>
            <person name="Read B.A."/>
            <person name="Kegel J."/>
            <person name="Klute M.J."/>
            <person name="Kuo A."/>
            <person name="Lefebvre S.C."/>
            <person name="Maumus F."/>
            <person name="Mayer C."/>
            <person name="Miller J."/>
            <person name="Monier A."/>
            <person name="Salamov A."/>
            <person name="Young J."/>
            <person name="Aguilar M."/>
            <person name="Claverie J.M."/>
            <person name="Frickenhaus S."/>
            <person name="Gonzalez K."/>
            <person name="Herman E.K."/>
            <person name="Lin Y.C."/>
            <person name="Napier J."/>
            <person name="Ogata H."/>
            <person name="Sarno A.F."/>
            <person name="Shmutz J."/>
            <person name="Schroeder D."/>
            <person name="de Vargas C."/>
            <person name="Verret F."/>
            <person name="von Dassow P."/>
            <person name="Valentin K."/>
            <person name="Van de Peer Y."/>
            <person name="Wheeler G."/>
            <person name="Dacks J.B."/>
            <person name="Delwiche C.F."/>
            <person name="Dyhrman S.T."/>
            <person name="Glockner G."/>
            <person name="John U."/>
            <person name="Richards T."/>
            <person name="Worden A.Z."/>
            <person name="Zhang X."/>
            <person name="Grigoriev I.V."/>
            <person name="Allen A.E."/>
            <person name="Bidle K."/>
            <person name="Borodovsky M."/>
            <person name="Bowler C."/>
            <person name="Brownlee C."/>
            <person name="Cock J.M."/>
            <person name="Elias M."/>
            <person name="Gladyshev V.N."/>
            <person name="Groth M."/>
            <person name="Guda C."/>
            <person name="Hadaegh A."/>
            <person name="Iglesias-Rodriguez M.D."/>
            <person name="Jenkins J."/>
            <person name="Jones B.M."/>
            <person name="Lawson T."/>
            <person name="Leese F."/>
            <person name="Lindquist E."/>
            <person name="Lobanov A."/>
            <person name="Lomsadze A."/>
            <person name="Malik S.B."/>
            <person name="Marsh M.E."/>
            <person name="Mackinder L."/>
            <person name="Mock T."/>
            <person name="Mueller-Roeber B."/>
            <person name="Pagarete A."/>
            <person name="Parker M."/>
            <person name="Probert I."/>
            <person name="Quesneville H."/>
            <person name="Raines C."/>
            <person name="Rensing S.A."/>
            <person name="Riano-Pachon D.M."/>
            <person name="Richier S."/>
            <person name="Rokitta S."/>
            <person name="Shiraiwa Y."/>
            <person name="Soanes D.M."/>
            <person name="van der Giezen M."/>
            <person name="Wahlund T.M."/>
            <person name="Williams B."/>
            <person name="Wilson W."/>
            <person name="Wolfe G."/>
            <person name="Wurch L.L."/>
        </authorList>
    </citation>
    <scope>NUCLEOTIDE SEQUENCE</scope>
</reference>
<dbReference type="InterPro" id="IPR017853">
    <property type="entry name" value="GH"/>
</dbReference>
<organism evidence="8 9">
    <name type="scientific">Emiliania huxleyi (strain CCMP1516)</name>
    <dbReference type="NCBI Taxonomy" id="280463"/>
    <lineage>
        <taxon>Eukaryota</taxon>
        <taxon>Haptista</taxon>
        <taxon>Haptophyta</taxon>
        <taxon>Prymnesiophyceae</taxon>
        <taxon>Isochrysidales</taxon>
        <taxon>Noelaerhabdaceae</taxon>
        <taxon>Emiliania</taxon>
    </lineage>
</organism>
<accession>A0A0D3J918</accession>
<dbReference type="Gene3D" id="3.20.20.80">
    <property type="entry name" value="Glycosidases"/>
    <property type="match status" value="1"/>
</dbReference>
<sequence length="536" mass="58714">MTPRQAASAGDSSSQPFVTASGGQMWRSGRPYRFVGANFWYGLLLDAGRLERELDRLAVLSVTNLRVLGAIEELPPPSAHAQPAVQPRPGEFDEALLAGLDRLLCGARDRGMTVVLVLNNMWQWSGGFASYVHWAPPPMRSGASDEEWQAHQAYATRFYSTPAARALYYRYVRMLASRLNSCSGRRYADDPTILAWELANEARCEAFAAVKAHRATSWTARPLAAVEAYRAWVEEAAAVVRSAAPSHLVALGSEGPTPWPRYVRTDLRADHAAVDYVAVHLWPQNWLWYDPRLSAAYLEAARSAAAVLGKPLVVEEFGLAREGEQATPRDTAERRPTSGTASRDAYYRWVCNTSAALPAAGVNFWAWGGEGRPGSAEAAASALVPSAELVGDPPHERPGWYSVYDELALAESWLLSHSLPPSTRRPAARPLHGGHARLSYTYREVAERWPSSVGRPGEALLLCSGVAAAAALLLRCVLRRRHPPSGEQVGRADAAEDSDRGQPRSPTRRLFFRRGHRTVSPSCDPLLGYSSQDEVL</sequence>
<feature type="compositionally biased region" description="Basic and acidic residues" evidence="6">
    <location>
        <begin position="493"/>
        <end position="502"/>
    </location>
</feature>
<feature type="compositionally biased region" description="Polar residues" evidence="6">
    <location>
        <begin position="10"/>
        <end position="22"/>
    </location>
</feature>
<evidence type="ECO:0000256" key="6">
    <source>
        <dbReference type="SAM" id="MobiDB-lite"/>
    </source>
</evidence>
<comment type="catalytic activity">
    <reaction evidence="1">
        <text>Random hydrolysis of (1-&gt;4)-beta-D-mannosidic linkages in mannans, galactomannans and glucomannans.</text>
        <dbReference type="EC" id="3.2.1.78"/>
    </reaction>
</comment>
<dbReference type="PANTHER" id="PTHR31451:SF40">
    <property type="entry name" value="GLYCOSIDE HYDROLASE FAMILY 5 DOMAIN-CONTAINING PROTEIN"/>
    <property type="match status" value="1"/>
</dbReference>
<dbReference type="EnsemblProtists" id="EOD20003">
    <property type="protein sequence ID" value="EOD20003"/>
    <property type="gene ID" value="EMIHUDRAFT_208759"/>
</dbReference>
<dbReference type="GO" id="GO:0016985">
    <property type="term" value="F:mannan endo-1,4-beta-mannosidase activity"/>
    <property type="evidence" value="ECO:0007669"/>
    <property type="project" value="UniProtKB-EC"/>
</dbReference>
<dbReference type="PaxDb" id="2903-EOD20003"/>
<dbReference type="HOGENOM" id="CLU_031603_2_0_1"/>
<evidence type="ECO:0000313" key="9">
    <source>
        <dbReference type="Proteomes" id="UP000013827"/>
    </source>
</evidence>
<feature type="region of interest" description="Disordered" evidence="6">
    <location>
        <begin position="484"/>
        <end position="510"/>
    </location>
</feature>
<evidence type="ECO:0000313" key="8">
    <source>
        <dbReference type="EnsemblProtists" id="EOD20003"/>
    </source>
</evidence>
<dbReference type="SUPFAM" id="SSF51445">
    <property type="entry name" value="(Trans)glycosidases"/>
    <property type="match status" value="1"/>
</dbReference>
<evidence type="ECO:0000256" key="3">
    <source>
        <dbReference type="ARBA" id="ARBA00012706"/>
    </source>
</evidence>
<dbReference type="eggNOG" id="ENOG502QQFD">
    <property type="taxonomic scope" value="Eukaryota"/>
</dbReference>
<keyword evidence="4" id="KW-0378">Hydrolase</keyword>
<keyword evidence="9" id="KW-1185">Reference proteome</keyword>
<dbReference type="STRING" id="2903.R1CBF4"/>
<dbReference type="GO" id="GO:0000272">
    <property type="term" value="P:polysaccharide catabolic process"/>
    <property type="evidence" value="ECO:0007669"/>
    <property type="project" value="InterPro"/>
</dbReference>
<evidence type="ECO:0000256" key="1">
    <source>
        <dbReference type="ARBA" id="ARBA00001678"/>
    </source>
</evidence>
<protein>
    <recommendedName>
        <fullName evidence="3">mannan endo-1,4-beta-mannosidase</fullName>
        <ecNumber evidence="3">3.2.1.78</ecNumber>
    </recommendedName>
</protein>
<dbReference type="Proteomes" id="UP000013827">
    <property type="component" value="Unassembled WGS sequence"/>
</dbReference>
<dbReference type="AlphaFoldDB" id="A0A0D3J918"/>
<name>A0A0D3J918_EMIH1</name>
<dbReference type="InterPro" id="IPR001547">
    <property type="entry name" value="Glyco_hydro_5"/>
</dbReference>
<evidence type="ECO:0000256" key="2">
    <source>
        <dbReference type="ARBA" id="ARBA00005641"/>
    </source>
</evidence>
<dbReference type="InterPro" id="IPR045053">
    <property type="entry name" value="MAN-like"/>
</dbReference>
<comment type="similarity">
    <text evidence="2">Belongs to the glycosyl hydrolase 5 (cellulase A) family.</text>
</comment>
<evidence type="ECO:0000259" key="7">
    <source>
        <dbReference type="Pfam" id="PF26410"/>
    </source>
</evidence>
<keyword evidence="5" id="KW-0326">Glycosidase</keyword>
<feature type="region of interest" description="Disordered" evidence="6">
    <location>
        <begin position="1"/>
        <end position="22"/>
    </location>
</feature>
<proteinExistence type="inferred from homology"/>
<dbReference type="PANTHER" id="PTHR31451">
    <property type="match status" value="1"/>
</dbReference>
<feature type="domain" description="Glycoside hydrolase family 5" evidence="7">
    <location>
        <begin position="16"/>
        <end position="406"/>
    </location>
</feature>
<dbReference type="EC" id="3.2.1.78" evidence="3"/>
<reference evidence="8" key="2">
    <citation type="submission" date="2024-10" db="UniProtKB">
        <authorList>
            <consortium name="EnsemblProtists"/>
        </authorList>
    </citation>
    <scope>IDENTIFICATION</scope>
</reference>
<evidence type="ECO:0000256" key="5">
    <source>
        <dbReference type="ARBA" id="ARBA00023295"/>
    </source>
</evidence>
<evidence type="ECO:0000256" key="4">
    <source>
        <dbReference type="ARBA" id="ARBA00022801"/>
    </source>
</evidence>
<dbReference type="GeneID" id="17265501"/>
<dbReference type="RefSeq" id="XP_005772432.1">
    <property type="nucleotide sequence ID" value="XM_005772375.1"/>
</dbReference>
<dbReference type="Pfam" id="PF26410">
    <property type="entry name" value="GH5_mannosidase"/>
    <property type="match status" value="1"/>
</dbReference>
<dbReference type="KEGG" id="ehx:EMIHUDRAFT_208759"/>